<evidence type="ECO:0000313" key="2">
    <source>
        <dbReference type="Proteomes" id="UP001054945"/>
    </source>
</evidence>
<organism evidence="1 2">
    <name type="scientific">Caerostris extrusa</name>
    <name type="common">Bark spider</name>
    <name type="synonym">Caerostris bankana</name>
    <dbReference type="NCBI Taxonomy" id="172846"/>
    <lineage>
        <taxon>Eukaryota</taxon>
        <taxon>Metazoa</taxon>
        <taxon>Ecdysozoa</taxon>
        <taxon>Arthropoda</taxon>
        <taxon>Chelicerata</taxon>
        <taxon>Arachnida</taxon>
        <taxon>Araneae</taxon>
        <taxon>Araneomorphae</taxon>
        <taxon>Entelegynae</taxon>
        <taxon>Araneoidea</taxon>
        <taxon>Araneidae</taxon>
        <taxon>Caerostris</taxon>
    </lineage>
</organism>
<dbReference type="Proteomes" id="UP001054945">
    <property type="component" value="Unassembled WGS sequence"/>
</dbReference>
<keyword evidence="2" id="KW-1185">Reference proteome</keyword>
<gene>
    <name evidence="1" type="ORF">CEXT_523201</name>
</gene>
<protein>
    <submittedName>
        <fullName evidence="1">Uncharacterized protein</fullName>
    </submittedName>
</protein>
<evidence type="ECO:0000313" key="1">
    <source>
        <dbReference type="EMBL" id="GIY32476.1"/>
    </source>
</evidence>
<name>A0AAV4SH00_CAEEX</name>
<sequence>MEALADRKRKKKRKLYWNISALSYACSTSQQQLPTTHSFHFLCDAGSEIGAVLPTGAAPKMGSSVHRFPLSLKSPIIFNRYRFTLLCLPHPFALIRGS</sequence>
<proteinExistence type="predicted"/>
<comment type="caution">
    <text evidence="1">The sequence shown here is derived from an EMBL/GenBank/DDBJ whole genome shotgun (WGS) entry which is preliminary data.</text>
</comment>
<dbReference type="AlphaFoldDB" id="A0AAV4SH00"/>
<reference evidence="1 2" key="1">
    <citation type="submission" date="2021-06" db="EMBL/GenBank/DDBJ databases">
        <title>Caerostris extrusa draft genome.</title>
        <authorList>
            <person name="Kono N."/>
            <person name="Arakawa K."/>
        </authorList>
    </citation>
    <scope>NUCLEOTIDE SEQUENCE [LARGE SCALE GENOMIC DNA]</scope>
</reference>
<dbReference type="PROSITE" id="PS51257">
    <property type="entry name" value="PROKAR_LIPOPROTEIN"/>
    <property type="match status" value="1"/>
</dbReference>
<accession>A0AAV4SH00</accession>
<dbReference type="EMBL" id="BPLR01009516">
    <property type="protein sequence ID" value="GIY32476.1"/>
    <property type="molecule type" value="Genomic_DNA"/>
</dbReference>